<comment type="caution">
    <text evidence="2">The sequence shown here is derived from an EMBL/GenBank/DDBJ whole genome shotgun (WGS) entry which is preliminary data.</text>
</comment>
<dbReference type="RefSeq" id="WP_124844448.1">
    <property type="nucleotide sequence ID" value="NZ_RQZG01000007.1"/>
</dbReference>
<protein>
    <submittedName>
        <fullName evidence="2">Alpha/beta hydrolase</fullName>
    </submittedName>
</protein>
<dbReference type="PANTHER" id="PTHR43798:SF33">
    <property type="entry name" value="HYDROLASE, PUTATIVE (AFU_ORTHOLOGUE AFUA_2G14860)-RELATED"/>
    <property type="match status" value="1"/>
</dbReference>
<evidence type="ECO:0000259" key="1">
    <source>
        <dbReference type="Pfam" id="PF12697"/>
    </source>
</evidence>
<dbReference type="AlphaFoldDB" id="A0A3P1T757"/>
<reference evidence="2 3" key="1">
    <citation type="submission" date="2018-11" db="EMBL/GenBank/DDBJ databases">
        <title>Genomes From Bacteria Associated with the Canine Oral Cavity: a Test Case for Automated Genome-Based Taxonomic Assignment.</title>
        <authorList>
            <person name="Coil D.A."/>
            <person name="Jospin G."/>
            <person name="Darling A.E."/>
            <person name="Wallis C."/>
            <person name="Davis I.J."/>
            <person name="Harris S."/>
            <person name="Eisen J.A."/>
            <person name="Holcombe L.J."/>
            <person name="O'Flynn C."/>
        </authorList>
    </citation>
    <scope>NUCLEOTIDE SEQUENCE [LARGE SCALE GENOMIC DNA]</scope>
    <source>
        <strain evidence="2 3">OH887_COT-365</strain>
    </source>
</reference>
<dbReference type="PANTHER" id="PTHR43798">
    <property type="entry name" value="MONOACYLGLYCEROL LIPASE"/>
    <property type="match status" value="1"/>
</dbReference>
<dbReference type="Proteomes" id="UP000280819">
    <property type="component" value="Unassembled WGS sequence"/>
</dbReference>
<dbReference type="OrthoDB" id="5495375at2"/>
<evidence type="ECO:0000313" key="3">
    <source>
        <dbReference type="Proteomes" id="UP000280819"/>
    </source>
</evidence>
<dbReference type="Pfam" id="PF12697">
    <property type="entry name" value="Abhydrolase_6"/>
    <property type="match status" value="1"/>
</dbReference>
<sequence>MRPLVVLVHGSLSNAAEWSGYTELLPGCDVVAVDLPGHGGRVDEVFTTRGAIRAIERAVAQRGGGQPVVLVGHSLGGYMASLHAARNPGMLAGLVLIGATGDPHSPLAAVYRGYAWLVDHVNHERLARVRDAVARRLGVPAEHVPDAASYAVLPAAWQAVIDDCPPRLMSRVDCPVLIVNGQFDQMRISERRYRELAPEARVVTVPRATHLAPLTHPDQVAHLIQDFVRTL</sequence>
<feature type="domain" description="AB hydrolase-1" evidence="1">
    <location>
        <begin position="5"/>
        <end position="222"/>
    </location>
</feature>
<proteinExistence type="predicted"/>
<evidence type="ECO:0000313" key="2">
    <source>
        <dbReference type="EMBL" id="RRD05148.1"/>
    </source>
</evidence>
<dbReference type="SUPFAM" id="SSF53474">
    <property type="entry name" value="alpha/beta-Hydrolases"/>
    <property type="match status" value="1"/>
</dbReference>
<keyword evidence="2" id="KW-0378">Hydrolase</keyword>
<organism evidence="2 3">
    <name type="scientific">Arachnia propionica</name>
    <dbReference type="NCBI Taxonomy" id="1750"/>
    <lineage>
        <taxon>Bacteria</taxon>
        <taxon>Bacillati</taxon>
        <taxon>Actinomycetota</taxon>
        <taxon>Actinomycetes</taxon>
        <taxon>Propionibacteriales</taxon>
        <taxon>Propionibacteriaceae</taxon>
        <taxon>Arachnia</taxon>
    </lineage>
</organism>
<dbReference type="InterPro" id="IPR029058">
    <property type="entry name" value="AB_hydrolase_fold"/>
</dbReference>
<accession>A0A3P1T757</accession>
<dbReference type="PRINTS" id="PR00111">
    <property type="entry name" value="ABHYDROLASE"/>
</dbReference>
<dbReference type="GO" id="GO:0016787">
    <property type="term" value="F:hydrolase activity"/>
    <property type="evidence" value="ECO:0007669"/>
    <property type="project" value="UniProtKB-KW"/>
</dbReference>
<dbReference type="Gene3D" id="3.40.50.1820">
    <property type="entry name" value="alpha/beta hydrolase"/>
    <property type="match status" value="1"/>
</dbReference>
<dbReference type="InterPro" id="IPR050266">
    <property type="entry name" value="AB_hydrolase_sf"/>
</dbReference>
<dbReference type="EMBL" id="RQZG01000007">
    <property type="protein sequence ID" value="RRD05148.1"/>
    <property type="molecule type" value="Genomic_DNA"/>
</dbReference>
<gene>
    <name evidence="2" type="ORF">EII34_07330</name>
</gene>
<dbReference type="InterPro" id="IPR000073">
    <property type="entry name" value="AB_hydrolase_1"/>
</dbReference>
<dbReference type="GO" id="GO:0016020">
    <property type="term" value="C:membrane"/>
    <property type="evidence" value="ECO:0007669"/>
    <property type="project" value="TreeGrafter"/>
</dbReference>
<name>A0A3P1T757_9ACTN</name>